<evidence type="ECO:0000259" key="2">
    <source>
        <dbReference type="Pfam" id="PF00582"/>
    </source>
</evidence>
<evidence type="ECO:0000313" key="4">
    <source>
        <dbReference type="Proteomes" id="UP000218288"/>
    </source>
</evidence>
<comment type="similarity">
    <text evidence="1">Belongs to the universal stress protein A family.</text>
</comment>
<gene>
    <name evidence="3" type="ORF">MPPM_3787</name>
</gene>
<organism evidence="3 4">
    <name type="scientific">Methylorubrum populi</name>
    <dbReference type="NCBI Taxonomy" id="223967"/>
    <lineage>
        <taxon>Bacteria</taxon>
        <taxon>Pseudomonadati</taxon>
        <taxon>Pseudomonadota</taxon>
        <taxon>Alphaproteobacteria</taxon>
        <taxon>Hyphomicrobiales</taxon>
        <taxon>Methylobacteriaceae</taxon>
        <taxon>Methylorubrum</taxon>
    </lineage>
</organism>
<dbReference type="AlphaFoldDB" id="A0A169RAF9"/>
<dbReference type="PANTHER" id="PTHR46268:SF15">
    <property type="entry name" value="UNIVERSAL STRESS PROTEIN HP_0031"/>
    <property type="match status" value="1"/>
</dbReference>
<proteinExistence type="inferred from homology"/>
<evidence type="ECO:0000256" key="1">
    <source>
        <dbReference type="ARBA" id="ARBA00008791"/>
    </source>
</evidence>
<dbReference type="Gene3D" id="3.40.50.12370">
    <property type="match status" value="1"/>
</dbReference>
<reference evidence="3 4" key="1">
    <citation type="journal article" date="2016" name="Genome Announc.">
        <title>Complete Genome Sequence of Methylobacterium populi P-1M, Isolated from Pink-Pigmented Household Biofilm.</title>
        <authorList>
            <person name="Morohoshi T."/>
            <person name="Ikeda T."/>
        </authorList>
    </citation>
    <scope>NUCLEOTIDE SEQUENCE [LARGE SCALE GENOMIC DNA]</scope>
    <source>
        <strain evidence="3 4">P-1M</strain>
    </source>
</reference>
<dbReference type="InterPro" id="IPR006016">
    <property type="entry name" value="UspA"/>
</dbReference>
<dbReference type="PANTHER" id="PTHR46268">
    <property type="entry name" value="STRESS RESPONSE PROTEIN NHAX"/>
    <property type="match status" value="1"/>
</dbReference>
<dbReference type="CDD" id="cd00293">
    <property type="entry name" value="USP-like"/>
    <property type="match status" value="1"/>
</dbReference>
<evidence type="ECO:0000313" key="3">
    <source>
        <dbReference type="EMBL" id="BAU92392.1"/>
    </source>
</evidence>
<feature type="domain" description="UspA" evidence="2">
    <location>
        <begin position="224"/>
        <end position="271"/>
    </location>
</feature>
<name>A0A169RAF9_9HYPH</name>
<dbReference type="SUPFAM" id="SSF52402">
    <property type="entry name" value="Adenine nucleotide alpha hydrolases-like"/>
    <property type="match status" value="2"/>
</dbReference>
<accession>A0A169RAF9</accession>
<dbReference type="Pfam" id="PF00582">
    <property type="entry name" value="Usp"/>
    <property type="match status" value="1"/>
</dbReference>
<sequence length="274" mass="29230">MFMTIRTITVSVDLGAAAADRVQLAAGLAERLRACLIGVGACRVPSYLPVGDMLAVERIYEDEERRAREQLDQVRALFEREAGTMPRTEWRSALTDPLAYHAEQAREADLVVVGRQGPADGDPGPTAVPTGALLMAVGRPVLVVPPSLERLGLGCAVVAWKETREARRAVHDALPLLSLAERVCVVAVGPDAHRAGAEGTAAYLTRHGLAATTHLLPDQPAVGAGDALLRFAGREGADLLVMGAYGHSRLREWIFGGATHDILQATHVCCLMSH</sequence>
<dbReference type="EMBL" id="AP014809">
    <property type="protein sequence ID" value="BAU92392.1"/>
    <property type="molecule type" value="Genomic_DNA"/>
</dbReference>
<dbReference type="Proteomes" id="UP000218288">
    <property type="component" value="Chromosome"/>
</dbReference>
<protein>
    <submittedName>
        <fullName evidence="3">UspA domain-containing protein</fullName>
    </submittedName>
</protein>